<evidence type="ECO:0000313" key="2">
    <source>
        <dbReference type="Proteomes" id="UP000447434"/>
    </source>
</evidence>
<organism evidence="1 2">
    <name type="scientific">Lupinus albus</name>
    <name type="common">White lupine</name>
    <name type="synonym">Lupinus termis</name>
    <dbReference type="NCBI Taxonomy" id="3870"/>
    <lineage>
        <taxon>Eukaryota</taxon>
        <taxon>Viridiplantae</taxon>
        <taxon>Streptophyta</taxon>
        <taxon>Embryophyta</taxon>
        <taxon>Tracheophyta</taxon>
        <taxon>Spermatophyta</taxon>
        <taxon>Magnoliopsida</taxon>
        <taxon>eudicotyledons</taxon>
        <taxon>Gunneridae</taxon>
        <taxon>Pentapetalae</taxon>
        <taxon>rosids</taxon>
        <taxon>fabids</taxon>
        <taxon>Fabales</taxon>
        <taxon>Fabaceae</taxon>
        <taxon>Papilionoideae</taxon>
        <taxon>50 kb inversion clade</taxon>
        <taxon>genistoids sensu lato</taxon>
        <taxon>core genistoids</taxon>
        <taxon>Genisteae</taxon>
        <taxon>Lupinus</taxon>
    </lineage>
</organism>
<gene>
    <name evidence="1" type="ORF">Lalb_Chr07g0192481</name>
</gene>
<accession>A0A6A4QBC1</accession>
<dbReference type="AlphaFoldDB" id="A0A6A4QBC1"/>
<dbReference type="Proteomes" id="UP000447434">
    <property type="component" value="Chromosome 7"/>
</dbReference>
<keyword evidence="1" id="KW-0240">DNA-directed RNA polymerase</keyword>
<keyword evidence="2" id="KW-1185">Reference proteome</keyword>
<keyword evidence="1" id="KW-0804">Transcription</keyword>
<protein>
    <submittedName>
        <fullName evidence="1">Putative DNA-directed RNA polymerase</fullName>
    </submittedName>
</protein>
<name>A0A6A4QBC1_LUPAL</name>
<reference evidence="2" key="1">
    <citation type="journal article" date="2020" name="Nat. Commun.">
        <title>Genome sequence of the cluster root forming white lupin.</title>
        <authorList>
            <person name="Hufnagel B."/>
            <person name="Marques A."/>
            <person name="Soriano A."/>
            <person name="Marques L."/>
            <person name="Divol F."/>
            <person name="Doumas P."/>
            <person name="Sallet E."/>
            <person name="Mancinotti D."/>
            <person name="Carrere S."/>
            <person name="Marande W."/>
            <person name="Arribat S."/>
            <person name="Keller J."/>
            <person name="Huneau C."/>
            <person name="Blein T."/>
            <person name="Aime D."/>
            <person name="Laguerre M."/>
            <person name="Taylor J."/>
            <person name="Schubert V."/>
            <person name="Nelson M."/>
            <person name="Geu-Flores F."/>
            <person name="Crespi M."/>
            <person name="Gallardo-Guerrero K."/>
            <person name="Delaux P.-M."/>
            <person name="Salse J."/>
            <person name="Berges H."/>
            <person name="Guyot R."/>
            <person name="Gouzy J."/>
            <person name="Peret B."/>
        </authorList>
    </citation>
    <scope>NUCLEOTIDE SEQUENCE [LARGE SCALE GENOMIC DNA]</scope>
    <source>
        <strain evidence="2">cv. Amiga</strain>
    </source>
</reference>
<proteinExistence type="predicted"/>
<dbReference type="GO" id="GO:0000428">
    <property type="term" value="C:DNA-directed RNA polymerase complex"/>
    <property type="evidence" value="ECO:0007669"/>
    <property type="project" value="UniProtKB-KW"/>
</dbReference>
<dbReference type="OrthoDB" id="1727443at2759"/>
<evidence type="ECO:0000313" key="1">
    <source>
        <dbReference type="EMBL" id="KAE9610952.1"/>
    </source>
</evidence>
<dbReference type="EMBL" id="WOCE01000007">
    <property type="protein sequence ID" value="KAE9610952.1"/>
    <property type="molecule type" value="Genomic_DNA"/>
</dbReference>
<sequence length="74" mass="8514">MKSNPANTTTQGFNIFRNREISSRAGAIREQLADLDLRILIDYSLVEWKGLAEEGSADNENEWKIEKLDEEIIF</sequence>
<comment type="caution">
    <text evidence="1">The sequence shown here is derived from an EMBL/GenBank/DDBJ whole genome shotgun (WGS) entry which is preliminary data.</text>
</comment>